<dbReference type="SUPFAM" id="SSF52980">
    <property type="entry name" value="Restriction endonuclease-like"/>
    <property type="match status" value="1"/>
</dbReference>
<dbReference type="Proteomes" id="UP000275456">
    <property type="component" value="Unassembled WGS sequence"/>
</dbReference>
<name>A0A3N2APN7_9MICO</name>
<proteinExistence type="predicted"/>
<dbReference type="Gene3D" id="3.40.960.10">
    <property type="entry name" value="VSR Endonuclease"/>
    <property type="match status" value="1"/>
</dbReference>
<gene>
    <name evidence="2" type="ORF">EDD26_0288</name>
</gene>
<organism evidence="2 3">
    <name type="scientific">Agrococcus jenensis</name>
    <dbReference type="NCBI Taxonomy" id="46353"/>
    <lineage>
        <taxon>Bacteria</taxon>
        <taxon>Bacillati</taxon>
        <taxon>Actinomycetota</taxon>
        <taxon>Actinomycetes</taxon>
        <taxon>Micrococcales</taxon>
        <taxon>Microbacteriaceae</taxon>
        <taxon>Agrococcus</taxon>
    </lineage>
</organism>
<protein>
    <submittedName>
        <fullName evidence="2">Uncharacterized protein DUF559</fullName>
    </submittedName>
</protein>
<accession>A0A3N2APN7</accession>
<evidence type="ECO:0000313" key="2">
    <source>
        <dbReference type="EMBL" id="ROR64936.1"/>
    </source>
</evidence>
<dbReference type="InterPro" id="IPR011335">
    <property type="entry name" value="Restrct_endonuc-II-like"/>
</dbReference>
<dbReference type="AlphaFoldDB" id="A0A3N2APN7"/>
<reference evidence="2 3" key="1">
    <citation type="submission" date="2018-11" db="EMBL/GenBank/DDBJ databases">
        <title>Sequencing the genomes of 1000 actinobacteria strains.</title>
        <authorList>
            <person name="Klenk H.-P."/>
        </authorList>
    </citation>
    <scope>NUCLEOTIDE SEQUENCE [LARGE SCALE GENOMIC DNA]</scope>
    <source>
        <strain evidence="2 3">DSM 9580</strain>
    </source>
</reference>
<dbReference type="InterPro" id="IPR007569">
    <property type="entry name" value="DUF559"/>
</dbReference>
<evidence type="ECO:0000259" key="1">
    <source>
        <dbReference type="Pfam" id="PF04480"/>
    </source>
</evidence>
<sequence>MSIDGVVRSLGGVASLEQLRSRGFGRADVLDARRAGLLIAVRRAWCAVPDADAQLVQAVRMRGQLTCISATRAMGIWTLDDGRLHVAVPGNGSRLNPRVPGAPAATADPAVTLHWRGRTRAPQLARQPLGDILLHVVECQPPALALAVLDACLHERRCSVRWLVARLQASARGRALAPLLDAGAGSGLESIARHGFRAAGLAVRTQVDVPGLGPRDFLIGDRLWVEIDGRAFHTRVQDFPRDRRIDRELQRAGGTVLRFLPEDVLHHWPRTLETVLDFVRRDRHRRR</sequence>
<evidence type="ECO:0000313" key="3">
    <source>
        <dbReference type="Proteomes" id="UP000275456"/>
    </source>
</evidence>
<dbReference type="RefSeq" id="WP_123696088.1">
    <property type="nucleotide sequence ID" value="NZ_RKHJ01000001.1"/>
</dbReference>
<comment type="caution">
    <text evidence="2">The sequence shown here is derived from an EMBL/GenBank/DDBJ whole genome shotgun (WGS) entry which is preliminary data.</text>
</comment>
<dbReference type="Pfam" id="PF04480">
    <property type="entry name" value="DUF559"/>
    <property type="match status" value="1"/>
</dbReference>
<feature type="domain" description="DUF559" evidence="1">
    <location>
        <begin position="221"/>
        <end position="279"/>
    </location>
</feature>
<dbReference type="OrthoDB" id="2594539at2"/>
<dbReference type="EMBL" id="RKHJ01000001">
    <property type="protein sequence ID" value="ROR64936.1"/>
    <property type="molecule type" value="Genomic_DNA"/>
</dbReference>
<keyword evidence="3" id="KW-1185">Reference proteome</keyword>